<dbReference type="InterPro" id="IPR055414">
    <property type="entry name" value="LRR_R13L4/SHOC2-like"/>
</dbReference>
<dbReference type="InterPro" id="IPR002182">
    <property type="entry name" value="NB-ARC"/>
</dbReference>
<comment type="caution">
    <text evidence="4">The sequence shown here is derived from an EMBL/GenBank/DDBJ whole genome shotgun (WGS) entry which is preliminary data.</text>
</comment>
<evidence type="ECO:0000256" key="1">
    <source>
        <dbReference type="ARBA" id="ARBA00022737"/>
    </source>
</evidence>
<proteinExistence type="predicted"/>
<dbReference type="PRINTS" id="PR00364">
    <property type="entry name" value="DISEASERSIST"/>
</dbReference>
<dbReference type="Gene3D" id="3.80.10.10">
    <property type="entry name" value="Ribonuclease Inhibitor"/>
    <property type="match status" value="1"/>
</dbReference>
<dbReference type="PANTHER" id="PTHR15140:SF33">
    <property type="entry name" value="LATE BLIGHT RESISTANCE PROTEIN HOMOLOG R1A-3 ISOFORM X1"/>
    <property type="match status" value="1"/>
</dbReference>
<evidence type="ECO:0000259" key="2">
    <source>
        <dbReference type="Pfam" id="PF00931"/>
    </source>
</evidence>
<evidence type="ECO:0000313" key="5">
    <source>
        <dbReference type="Proteomes" id="UP000826271"/>
    </source>
</evidence>
<dbReference type="GO" id="GO:0043531">
    <property type="term" value="F:ADP binding"/>
    <property type="evidence" value="ECO:0007669"/>
    <property type="project" value="InterPro"/>
</dbReference>
<evidence type="ECO:0000313" key="4">
    <source>
        <dbReference type="EMBL" id="KAG8378757.1"/>
    </source>
</evidence>
<dbReference type="SUPFAM" id="SSF52540">
    <property type="entry name" value="P-loop containing nucleoside triphosphate hydrolases"/>
    <property type="match status" value="1"/>
</dbReference>
<dbReference type="Gene3D" id="3.40.50.300">
    <property type="entry name" value="P-loop containing nucleotide triphosphate hydrolases"/>
    <property type="match status" value="1"/>
</dbReference>
<evidence type="ECO:0008006" key="6">
    <source>
        <dbReference type="Google" id="ProtNLM"/>
    </source>
</evidence>
<reference evidence="4" key="1">
    <citation type="submission" date="2019-10" db="EMBL/GenBank/DDBJ databases">
        <authorList>
            <person name="Zhang R."/>
            <person name="Pan Y."/>
            <person name="Wang J."/>
            <person name="Ma R."/>
            <person name="Yu S."/>
        </authorList>
    </citation>
    <scope>NUCLEOTIDE SEQUENCE</scope>
    <source>
        <strain evidence="4">LA-IB0</strain>
        <tissue evidence="4">Leaf</tissue>
    </source>
</reference>
<dbReference type="AlphaFoldDB" id="A0AAV6XE58"/>
<name>A0AAV6XE58_9LAMI</name>
<dbReference type="Pfam" id="PF00931">
    <property type="entry name" value="NB-ARC"/>
    <property type="match status" value="1"/>
</dbReference>
<dbReference type="Pfam" id="PF23598">
    <property type="entry name" value="LRR_14"/>
    <property type="match status" value="1"/>
</dbReference>
<dbReference type="Proteomes" id="UP000826271">
    <property type="component" value="Unassembled WGS sequence"/>
</dbReference>
<dbReference type="EMBL" id="WHWC01000007">
    <property type="protein sequence ID" value="KAG8378757.1"/>
    <property type="molecule type" value="Genomic_DNA"/>
</dbReference>
<dbReference type="InterPro" id="IPR027417">
    <property type="entry name" value="P-loop_NTPase"/>
</dbReference>
<dbReference type="SUPFAM" id="SSF52058">
    <property type="entry name" value="L domain-like"/>
    <property type="match status" value="1"/>
</dbReference>
<feature type="domain" description="Disease resistance R13L4/SHOC-2-like LRR" evidence="3">
    <location>
        <begin position="180"/>
        <end position="450"/>
    </location>
</feature>
<protein>
    <recommendedName>
        <fullName evidence="6">NB-ARC domain-containing protein</fullName>
    </recommendedName>
</protein>
<accession>A0AAV6XE58</accession>
<keyword evidence="1" id="KW-0677">Repeat</keyword>
<sequence length="510" mass="58993">MVGRDEDIAQLKVQLMGPSRLQVIPIVGVCGIGKTALAEKVFKDSFIMDCFETHVWIKLSHKYCNRDVLIGLLCSMKKLSDKKTIKTDDQLAKYLYNSLKSRRYLIVLDAINNADDWNDLRALFPNYNNGSRIMLTTKDMDVVRFGNIPHQVTFLSEHESWCLLRNIVFDGWDTLQIKLDFKLFRVLDALNIRFYCFPIEIPKLVQLRYFVLSYNEELPASVCKLQDLQFLIVLRYLNIKRGAPLYPPMEIWNMKELRHLQVMGSDLPDPSTATGVKDYCGQYTHLLLENLSTLLDVSAHICTPRVVKAITNLKKLGIQIEPMLVENIVQTFSFLSHLFILQHLESLKCIVTHPYFASKLVPFILWALPESLTKLTLSGCGFPWKYMSVIGSLMNLEVLNLKCYAFCDPIWESREGEFLRLKYLRLEDMDIEYWRADETHFPCLTCLIITHSYKMREIPSGIRDIATLDMIEVVDCSPLESVLSTQHIKQEQRDMRNAVLGVQVHYSWDG</sequence>
<organism evidence="4 5">
    <name type="scientific">Buddleja alternifolia</name>
    <dbReference type="NCBI Taxonomy" id="168488"/>
    <lineage>
        <taxon>Eukaryota</taxon>
        <taxon>Viridiplantae</taxon>
        <taxon>Streptophyta</taxon>
        <taxon>Embryophyta</taxon>
        <taxon>Tracheophyta</taxon>
        <taxon>Spermatophyta</taxon>
        <taxon>Magnoliopsida</taxon>
        <taxon>eudicotyledons</taxon>
        <taxon>Gunneridae</taxon>
        <taxon>Pentapetalae</taxon>
        <taxon>asterids</taxon>
        <taxon>lamiids</taxon>
        <taxon>Lamiales</taxon>
        <taxon>Scrophulariaceae</taxon>
        <taxon>Buddlejeae</taxon>
        <taxon>Buddleja</taxon>
    </lineage>
</organism>
<dbReference type="InterPro" id="IPR032675">
    <property type="entry name" value="LRR_dom_sf"/>
</dbReference>
<keyword evidence="5" id="KW-1185">Reference proteome</keyword>
<evidence type="ECO:0000259" key="3">
    <source>
        <dbReference type="Pfam" id="PF23598"/>
    </source>
</evidence>
<dbReference type="GO" id="GO:0006952">
    <property type="term" value="P:defense response"/>
    <property type="evidence" value="ECO:0007669"/>
    <property type="project" value="UniProtKB-KW"/>
</dbReference>
<dbReference type="PANTHER" id="PTHR15140">
    <property type="entry name" value="TUBULIN-SPECIFIC CHAPERONE E"/>
    <property type="match status" value="1"/>
</dbReference>
<gene>
    <name evidence="4" type="ORF">BUALT_Bualt07G0018300</name>
</gene>
<feature type="domain" description="NB-ARC" evidence="2">
    <location>
        <begin position="5"/>
        <end position="170"/>
    </location>
</feature>